<gene>
    <name evidence="2" type="ORF">M0R45_036218</name>
</gene>
<keyword evidence="1" id="KW-0472">Membrane</keyword>
<keyword evidence="1" id="KW-1133">Transmembrane helix</keyword>
<protein>
    <submittedName>
        <fullName evidence="2">Uncharacterized protein</fullName>
    </submittedName>
</protein>
<dbReference type="AlphaFoldDB" id="A0AAW1VZ58"/>
<dbReference type="Proteomes" id="UP001457282">
    <property type="component" value="Unassembled WGS sequence"/>
</dbReference>
<feature type="transmembrane region" description="Helical" evidence="1">
    <location>
        <begin position="30"/>
        <end position="49"/>
    </location>
</feature>
<comment type="caution">
    <text evidence="2">The sequence shown here is derived from an EMBL/GenBank/DDBJ whole genome shotgun (WGS) entry which is preliminary data.</text>
</comment>
<evidence type="ECO:0000313" key="3">
    <source>
        <dbReference type="Proteomes" id="UP001457282"/>
    </source>
</evidence>
<evidence type="ECO:0000256" key="1">
    <source>
        <dbReference type="SAM" id="Phobius"/>
    </source>
</evidence>
<accession>A0AAW1VZ58</accession>
<organism evidence="2 3">
    <name type="scientific">Rubus argutus</name>
    <name type="common">Southern blackberry</name>
    <dbReference type="NCBI Taxonomy" id="59490"/>
    <lineage>
        <taxon>Eukaryota</taxon>
        <taxon>Viridiplantae</taxon>
        <taxon>Streptophyta</taxon>
        <taxon>Embryophyta</taxon>
        <taxon>Tracheophyta</taxon>
        <taxon>Spermatophyta</taxon>
        <taxon>Magnoliopsida</taxon>
        <taxon>eudicotyledons</taxon>
        <taxon>Gunneridae</taxon>
        <taxon>Pentapetalae</taxon>
        <taxon>rosids</taxon>
        <taxon>fabids</taxon>
        <taxon>Rosales</taxon>
        <taxon>Rosaceae</taxon>
        <taxon>Rosoideae</taxon>
        <taxon>Rosoideae incertae sedis</taxon>
        <taxon>Rubus</taxon>
    </lineage>
</organism>
<name>A0AAW1VZ58_RUBAR</name>
<keyword evidence="3" id="KW-1185">Reference proteome</keyword>
<proteinExistence type="predicted"/>
<dbReference type="EMBL" id="JBEDUW010000007">
    <property type="protein sequence ID" value="KAK9912351.1"/>
    <property type="molecule type" value="Genomic_DNA"/>
</dbReference>
<evidence type="ECO:0000313" key="2">
    <source>
        <dbReference type="EMBL" id="KAK9912351.1"/>
    </source>
</evidence>
<keyword evidence="1" id="KW-0812">Transmembrane</keyword>
<sequence>MWWLGSEARRELGGAVMWSRWPGSFLSTSILFRSASWLLISLIFLSFFLRVSLCSSFGSSSFHSWLQIEEGTMGEDSERLSRSKTATMAAARRKTSDGLGAARWCGGAEAMRRGKARTGHGETWCGIRAVL</sequence>
<reference evidence="2 3" key="1">
    <citation type="journal article" date="2023" name="G3 (Bethesda)">
        <title>A chromosome-length genome assembly and annotation of blackberry (Rubus argutus, cv. 'Hillquist').</title>
        <authorList>
            <person name="Bruna T."/>
            <person name="Aryal R."/>
            <person name="Dudchenko O."/>
            <person name="Sargent D.J."/>
            <person name="Mead D."/>
            <person name="Buti M."/>
            <person name="Cavallini A."/>
            <person name="Hytonen T."/>
            <person name="Andres J."/>
            <person name="Pham M."/>
            <person name="Weisz D."/>
            <person name="Mascagni F."/>
            <person name="Usai G."/>
            <person name="Natali L."/>
            <person name="Bassil N."/>
            <person name="Fernandez G.E."/>
            <person name="Lomsadze A."/>
            <person name="Armour M."/>
            <person name="Olukolu B."/>
            <person name="Poorten T."/>
            <person name="Britton C."/>
            <person name="Davik J."/>
            <person name="Ashrafi H."/>
            <person name="Aiden E.L."/>
            <person name="Borodovsky M."/>
            <person name="Worthington M."/>
        </authorList>
    </citation>
    <scope>NUCLEOTIDE SEQUENCE [LARGE SCALE GENOMIC DNA]</scope>
    <source>
        <strain evidence="2">PI 553951</strain>
    </source>
</reference>